<evidence type="ECO:0000313" key="2">
    <source>
        <dbReference type="EMBL" id="PWA18387.1"/>
    </source>
</evidence>
<dbReference type="AlphaFoldDB" id="A0A315V5J7"/>
<dbReference type="EMBL" id="NHOQ01002301">
    <property type="protein sequence ID" value="PWA18387.1"/>
    <property type="molecule type" value="Genomic_DNA"/>
</dbReference>
<feature type="compositionally biased region" description="Polar residues" evidence="1">
    <location>
        <begin position="43"/>
        <end position="54"/>
    </location>
</feature>
<feature type="region of interest" description="Disordered" evidence="1">
    <location>
        <begin position="15"/>
        <end position="68"/>
    </location>
</feature>
<keyword evidence="3" id="KW-1185">Reference proteome</keyword>
<protein>
    <submittedName>
        <fullName evidence="2">Uncharacterized protein</fullName>
    </submittedName>
</protein>
<comment type="caution">
    <text evidence="2">The sequence shown here is derived from an EMBL/GenBank/DDBJ whole genome shotgun (WGS) entry which is preliminary data.</text>
</comment>
<organism evidence="2 3">
    <name type="scientific">Gambusia affinis</name>
    <name type="common">Western mosquitofish</name>
    <name type="synonym">Heterandria affinis</name>
    <dbReference type="NCBI Taxonomy" id="33528"/>
    <lineage>
        <taxon>Eukaryota</taxon>
        <taxon>Metazoa</taxon>
        <taxon>Chordata</taxon>
        <taxon>Craniata</taxon>
        <taxon>Vertebrata</taxon>
        <taxon>Euteleostomi</taxon>
        <taxon>Actinopterygii</taxon>
        <taxon>Neopterygii</taxon>
        <taxon>Teleostei</taxon>
        <taxon>Neoteleostei</taxon>
        <taxon>Acanthomorphata</taxon>
        <taxon>Ovalentaria</taxon>
        <taxon>Atherinomorphae</taxon>
        <taxon>Cyprinodontiformes</taxon>
        <taxon>Poeciliidae</taxon>
        <taxon>Poeciliinae</taxon>
        <taxon>Gambusia</taxon>
    </lineage>
</organism>
<accession>A0A315V5J7</accession>
<sequence>MESASPIQLVSSYAGTHTNSVTPDAFSPPGAVEGSSGAGHWAPSSQELLVSSSRCGRAKTETPSLANS</sequence>
<proteinExistence type="predicted"/>
<reference evidence="2 3" key="1">
    <citation type="journal article" date="2018" name="G3 (Bethesda)">
        <title>A High-Quality Reference Genome for the Invasive Mosquitofish Gambusia affinis Using a Chicago Library.</title>
        <authorList>
            <person name="Hoffberg S.L."/>
            <person name="Troendle N.J."/>
            <person name="Glenn T.C."/>
            <person name="Mahmud O."/>
            <person name="Louha S."/>
            <person name="Chalopin D."/>
            <person name="Bennetzen J.L."/>
            <person name="Mauricio R."/>
        </authorList>
    </citation>
    <scope>NUCLEOTIDE SEQUENCE [LARGE SCALE GENOMIC DNA]</scope>
    <source>
        <strain evidence="2">NE01/NJP1002.9</strain>
        <tissue evidence="2">Muscle</tissue>
    </source>
</reference>
<evidence type="ECO:0000256" key="1">
    <source>
        <dbReference type="SAM" id="MobiDB-lite"/>
    </source>
</evidence>
<name>A0A315V5J7_GAMAF</name>
<evidence type="ECO:0000313" key="3">
    <source>
        <dbReference type="Proteomes" id="UP000250572"/>
    </source>
</evidence>
<gene>
    <name evidence="2" type="ORF">CCH79_00009906</name>
</gene>
<dbReference type="Proteomes" id="UP000250572">
    <property type="component" value="Unassembled WGS sequence"/>
</dbReference>